<name>A0AAV6JB17_9ERIC</name>
<protein>
    <submittedName>
        <fullName evidence="1">Uncharacterized protein</fullName>
    </submittedName>
</protein>
<evidence type="ECO:0000313" key="2">
    <source>
        <dbReference type="Proteomes" id="UP000823749"/>
    </source>
</evidence>
<dbReference type="AlphaFoldDB" id="A0AAV6JB17"/>
<organism evidence="1 2">
    <name type="scientific">Rhododendron griersonianum</name>
    <dbReference type="NCBI Taxonomy" id="479676"/>
    <lineage>
        <taxon>Eukaryota</taxon>
        <taxon>Viridiplantae</taxon>
        <taxon>Streptophyta</taxon>
        <taxon>Embryophyta</taxon>
        <taxon>Tracheophyta</taxon>
        <taxon>Spermatophyta</taxon>
        <taxon>Magnoliopsida</taxon>
        <taxon>eudicotyledons</taxon>
        <taxon>Gunneridae</taxon>
        <taxon>Pentapetalae</taxon>
        <taxon>asterids</taxon>
        <taxon>Ericales</taxon>
        <taxon>Ericaceae</taxon>
        <taxon>Ericoideae</taxon>
        <taxon>Rhodoreae</taxon>
        <taxon>Rhododendron</taxon>
    </lineage>
</organism>
<proteinExistence type="predicted"/>
<reference evidence="1" key="1">
    <citation type="submission" date="2020-08" db="EMBL/GenBank/DDBJ databases">
        <title>Plant Genome Project.</title>
        <authorList>
            <person name="Zhang R.-G."/>
        </authorList>
    </citation>
    <scope>NUCLEOTIDE SEQUENCE</scope>
    <source>
        <strain evidence="1">WSP0</strain>
        <tissue evidence="1">Leaf</tissue>
    </source>
</reference>
<evidence type="ECO:0000313" key="1">
    <source>
        <dbReference type="EMBL" id="KAG5536385.1"/>
    </source>
</evidence>
<accession>A0AAV6JB17</accession>
<keyword evidence="2" id="KW-1185">Reference proteome</keyword>
<dbReference type="EMBL" id="JACTNZ010000008">
    <property type="protein sequence ID" value="KAG5536385.1"/>
    <property type="molecule type" value="Genomic_DNA"/>
</dbReference>
<dbReference type="Proteomes" id="UP000823749">
    <property type="component" value="Chromosome 8"/>
</dbReference>
<comment type="caution">
    <text evidence="1">The sequence shown here is derived from an EMBL/GenBank/DDBJ whole genome shotgun (WGS) entry which is preliminary data.</text>
</comment>
<sequence length="212" mass="23458">MSVDAQKSVDRFSLDEIKIGRLNNLPRSPPELWPHTSRFSPDLMCIEVVPLLWLVEAGIVADAPISGEEECISPTTTTEQLRLSSGVGLTEIGFFVDGYRNPGVVKTQVLMCSLITGSENPFGRLQIRASVDQNSEIRIGFPLREFEKNCFIKLPRETTSFSIREEQIKEWGQIVFSPAAVALLGTLEFSEVDEMLLLLLLAELEMKGGGAS</sequence>
<gene>
    <name evidence="1" type="ORF">RHGRI_023976</name>
</gene>